<evidence type="ECO:0008006" key="3">
    <source>
        <dbReference type="Google" id="ProtNLM"/>
    </source>
</evidence>
<organism evidence="1 2">
    <name type="scientific">Armillaria solidipes</name>
    <dbReference type="NCBI Taxonomy" id="1076256"/>
    <lineage>
        <taxon>Eukaryota</taxon>
        <taxon>Fungi</taxon>
        <taxon>Dikarya</taxon>
        <taxon>Basidiomycota</taxon>
        <taxon>Agaricomycotina</taxon>
        <taxon>Agaricomycetes</taxon>
        <taxon>Agaricomycetidae</taxon>
        <taxon>Agaricales</taxon>
        <taxon>Marasmiineae</taxon>
        <taxon>Physalacriaceae</taxon>
        <taxon>Armillaria</taxon>
    </lineage>
</organism>
<keyword evidence="2" id="KW-1185">Reference proteome</keyword>
<proteinExistence type="predicted"/>
<protein>
    <recommendedName>
        <fullName evidence="3">F-box domain-containing protein</fullName>
    </recommendedName>
</protein>
<dbReference type="InterPro" id="IPR032675">
    <property type="entry name" value="LRR_dom_sf"/>
</dbReference>
<evidence type="ECO:0000313" key="2">
    <source>
        <dbReference type="Proteomes" id="UP000218334"/>
    </source>
</evidence>
<gene>
    <name evidence="1" type="ORF">ARMSODRAFT_1086314</name>
</gene>
<reference evidence="2" key="1">
    <citation type="journal article" date="2017" name="Nat. Ecol. Evol.">
        <title>Genome expansion and lineage-specific genetic innovations in the forest pathogenic fungi Armillaria.</title>
        <authorList>
            <person name="Sipos G."/>
            <person name="Prasanna A.N."/>
            <person name="Walter M.C."/>
            <person name="O'Connor E."/>
            <person name="Balint B."/>
            <person name="Krizsan K."/>
            <person name="Kiss B."/>
            <person name="Hess J."/>
            <person name="Varga T."/>
            <person name="Slot J."/>
            <person name="Riley R."/>
            <person name="Boka B."/>
            <person name="Rigling D."/>
            <person name="Barry K."/>
            <person name="Lee J."/>
            <person name="Mihaltcheva S."/>
            <person name="LaButti K."/>
            <person name="Lipzen A."/>
            <person name="Waldron R."/>
            <person name="Moloney N.M."/>
            <person name="Sperisen C."/>
            <person name="Kredics L."/>
            <person name="Vagvoelgyi C."/>
            <person name="Patrignani A."/>
            <person name="Fitzpatrick D."/>
            <person name="Nagy I."/>
            <person name="Doyle S."/>
            <person name="Anderson J.B."/>
            <person name="Grigoriev I.V."/>
            <person name="Gueldener U."/>
            <person name="Muensterkoetter M."/>
            <person name="Nagy L.G."/>
        </authorList>
    </citation>
    <scope>NUCLEOTIDE SEQUENCE [LARGE SCALE GENOMIC DNA]</scope>
    <source>
        <strain evidence="2">28-4</strain>
    </source>
</reference>
<dbReference type="Proteomes" id="UP000218334">
    <property type="component" value="Unassembled WGS sequence"/>
</dbReference>
<sequence>MTNKDIPYDIWECISTFIPESQLTKLFAVNRALYRAAMNARYRHVEFNEFNDHKMWFLERMRDPSVAKRVHALHVETWSVFTSYRHRGSTIYCSDEIIRAMIGAVQGMTNLRELHIHWRNHLFSQDLVPFFTTVWNLKADIHRLVLVAPLGRFRTLLSTATRKFSHLRELQIVVQKDSFSSTSENINSANVQEDILTPFINKAGETLQSLFIRTVPGIDFTPVIASLGYFPHLRKLALVIPPPGDSLVQMLKTHAETLTHFEWAMSSLDPDAMEDIDDAVESLISNVDFADMETLGLYITQRCYPRAIKCISKNAQSLTRLHIDGLMMRDDQLNKLTGLLGGSCLRTLSTTVETLSLDVIEILSRFPTSLKDICLQFRNIKLSKEVPPLVNLPMLPLHQLAELDIRGAYLSVSQLSAVLSAFAHYFLLSNLETFNVDVQTMNPQLIDLLATCLPTIYSLWLRIIELTGENDEDDRWLTKLGAFTADMKGRWYPLWRLEDARITSTYFDASRPGEAVRLTNHTEIVEVLALSVPTMR</sequence>
<dbReference type="SUPFAM" id="SSF52047">
    <property type="entry name" value="RNI-like"/>
    <property type="match status" value="1"/>
</dbReference>
<accession>A0A2H3B7Q7</accession>
<name>A0A2H3B7Q7_9AGAR</name>
<evidence type="ECO:0000313" key="1">
    <source>
        <dbReference type="EMBL" id="PBK66901.1"/>
    </source>
</evidence>
<dbReference type="EMBL" id="KZ293438">
    <property type="protein sequence ID" value="PBK66901.1"/>
    <property type="molecule type" value="Genomic_DNA"/>
</dbReference>
<dbReference type="Gene3D" id="3.80.10.10">
    <property type="entry name" value="Ribonuclease Inhibitor"/>
    <property type="match status" value="1"/>
</dbReference>
<dbReference type="AlphaFoldDB" id="A0A2H3B7Q7"/>